<dbReference type="SMART" id="SM00331">
    <property type="entry name" value="PP2C_SIG"/>
    <property type="match status" value="1"/>
</dbReference>
<proteinExistence type="predicted"/>
<dbReference type="SUPFAM" id="SSF81606">
    <property type="entry name" value="PP2C-like"/>
    <property type="match status" value="1"/>
</dbReference>
<dbReference type="RefSeq" id="WP_260792749.1">
    <property type="nucleotide sequence ID" value="NZ_CP093313.1"/>
</dbReference>
<evidence type="ECO:0000313" key="4">
    <source>
        <dbReference type="EMBL" id="UWZ83414.1"/>
    </source>
</evidence>
<reference evidence="4" key="1">
    <citation type="submission" date="2021-04" db="EMBL/GenBank/DDBJ databases">
        <title>Phylogenetic analysis of Acidobacteriaceae.</title>
        <authorList>
            <person name="Qiu L."/>
            <person name="Zhang Q."/>
        </authorList>
    </citation>
    <scope>NUCLEOTIDE SEQUENCE</scope>
    <source>
        <strain evidence="4">DSM 25168</strain>
    </source>
</reference>
<dbReference type="GO" id="GO:0000160">
    <property type="term" value="P:phosphorelay signal transduction system"/>
    <property type="evidence" value="ECO:0007669"/>
    <property type="project" value="InterPro"/>
</dbReference>
<keyword evidence="1" id="KW-0378">Hydrolase</keyword>
<dbReference type="SMART" id="SM00448">
    <property type="entry name" value="REC"/>
    <property type="match status" value="1"/>
</dbReference>
<dbReference type="PROSITE" id="PS50110">
    <property type="entry name" value="RESPONSE_REGULATORY"/>
    <property type="match status" value="1"/>
</dbReference>
<sequence length="396" mass="43027">MSNDATPAPIALTEHHIKVLLIDDQRIVGETIRRMLADIPGLEFKFCSDPTIALQEADAFSPTVILQDLVMPGADGIEMVRAFRANASTAATPLIVLSSKEEATTKAEAFAAGANDYLVKLPDKLEIVARIRYHSNAYILRLERDEAFAVLQEQQRVIAQELSEAAAYVRSLLPAPMQGDVSVPSDWRFITSSSLGGDSFGYHWLAPDQLAIYLLDVCGHGVGAALLSVSAINTIRNHTLPGTDFSVPSQVLEGLNRAFPMEKQDGKYFTIWYGVLNTATRELRYASGGHPPAIIVSAGGGFQRLDLPGVIIGAFETAQYNDASVTLDPGSKLFVYSDGCYEVFHAENGMMTLDQFGGILASAGAGKGLDQIVNEVQEWQSRPEFEDDFSLLQLQV</sequence>
<dbReference type="Pfam" id="PF00072">
    <property type="entry name" value="Response_reg"/>
    <property type="match status" value="1"/>
</dbReference>
<evidence type="ECO:0000313" key="5">
    <source>
        <dbReference type="Proteomes" id="UP001059380"/>
    </source>
</evidence>
<accession>A0A9J7BR55</accession>
<dbReference type="GO" id="GO:0016791">
    <property type="term" value="F:phosphatase activity"/>
    <property type="evidence" value="ECO:0007669"/>
    <property type="project" value="TreeGrafter"/>
</dbReference>
<dbReference type="PANTHER" id="PTHR43156:SF2">
    <property type="entry name" value="STAGE II SPORULATION PROTEIN E"/>
    <property type="match status" value="1"/>
</dbReference>
<gene>
    <name evidence="4" type="ORF">MOP44_22960</name>
</gene>
<keyword evidence="2" id="KW-0597">Phosphoprotein</keyword>
<dbReference type="SUPFAM" id="SSF52172">
    <property type="entry name" value="CheY-like"/>
    <property type="match status" value="1"/>
</dbReference>
<feature type="domain" description="Response regulatory" evidence="3">
    <location>
        <begin position="18"/>
        <end position="135"/>
    </location>
</feature>
<protein>
    <submittedName>
        <fullName evidence="4">Fused response regulator/phosphatase</fullName>
    </submittedName>
</protein>
<organism evidence="4 5">
    <name type="scientific">Occallatibacter riparius</name>
    <dbReference type="NCBI Taxonomy" id="1002689"/>
    <lineage>
        <taxon>Bacteria</taxon>
        <taxon>Pseudomonadati</taxon>
        <taxon>Acidobacteriota</taxon>
        <taxon>Terriglobia</taxon>
        <taxon>Terriglobales</taxon>
        <taxon>Acidobacteriaceae</taxon>
        <taxon>Occallatibacter</taxon>
    </lineage>
</organism>
<dbReference type="Proteomes" id="UP001059380">
    <property type="component" value="Chromosome"/>
</dbReference>
<dbReference type="AlphaFoldDB" id="A0A9J7BR55"/>
<dbReference type="EMBL" id="CP093313">
    <property type="protein sequence ID" value="UWZ83414.1"/>
    <property type="molecule type" value="Genomic_DNA"/>
</dbReference>
<dbReference type="KEGG" id="orp:MOP44_22960"/>
<dbReference type="InterPro" id="IPR011006">
    <property type="entry name" value="CheY-like_superfamily"/>
</dbReference>
<name>A0A9J7BR55_9BACT</name>
<dbReference type="Gene3D" id="3.60.40.10">
    <property type="entry name" value="PPM-type phosphatase domain"/>
    <property type="match status" value="1"/>
</dbReference>
<dbReference type="InterPro" id="IPR001789">
    <property type="entry name" value="Sig_transdc_resp-reg_receiver"/>
</dbReference>
<dbReference type="Gene3D" id="3.40.50.2300">
    <property type="match status" value="1"/>
</dbReference>
<evidence type="ECO:0000256" key="2">
    <source>
        <dbReference type="PROSITE-ProRule" id="PRU00169"/>
    </source>
</evidence>
<feature type="modified residue" description="4-aspartylphosphate" evidence="2">
    <location>
        <position position="68"/>
    </location>
</feature>
<dbReference type="InterPro" id="IPR052016">
    <property type="entry name" value="Bact_Sigma-Reg"/>
</dbReference>
<dbReference type="Pfam" id="PF07228">
    <property type="entry name" value="SpoIIE"/>
    <property type="match status" value="1"/>
</dbReference>
<evidence type="ECO:0000256" key="1">
    <source>
        <dbReference type="ARBA" id="ARBA00022801"/>
    </source>
</evidence>
<dbReference type="InterPro" id="IPR001932">
    <property type="entry name" value="PPM-type_phosphatase-like_dom"/>
</dbReference>
<evidence type="ECO:0000259" key="3">
    <source>
        <dbReference type="PROSITE" id="PS50110"/>
    </source>
</evidence>
<dbReference type="PANTHER" id="PTHR43156">
    <property type="entry name" value="STAGE II SPORULATION PROTEIN E-RELATED"/>
    <property type="match status" value="1"/>
</dbReference>
<keyword evidence="5" id="KW-1185">Reference proteome</keyword>
<dbReference type="InterPro" id="IPR036457">
    <property type="entry name" value="PPM-type-like_dom_sf"/>
</dbReference>